<evidence type="ECO:0000256" key="6">
    <source>
        <dbReference type="RuleBase" id="RU364126"/>
    </source>
</evidence>
<evidence type="ECO:0000256" key="4">
    <source>
        <dbReference type="ARBA" id="ARBA00022777"/>
    </source>
</evidence>
<reference evidence="7 8" key="1">
    <citation type="journal article" date="2020" name="Nat. Food">
        <title>A phased Vanilla planifolia genome enables genetic improvement of flavour and production.</title>
        <authorList>
            <person name="Hasing T."/>
            <person name="Tang H."/>
            <person name="Brym M."/>
            <person name="Khazi F."/>
            <person name="Huang T."/>
            <person name="Chambers A.H."/>
        </authorList>
    </citation>
    <scope>NUCLEOTIDE SEQUENCE [LARGE SCALE GENOMIC DNA]</scope>
    <source>
        <tissue evidence="7">Leaf</tissue>
    </source>
</reference>
<dbReference type="PANTHER" id="PTHR14456">
    <property type="entry name" value="INOSITOL POLYPHOSPHATE KINASE 1"/>
    <property type="match status" value="1"/>
</dbReference>
<comment type="domain">
    <text evidence="6">The EXKPK motif is conserved in inositol-pentakisphosphate 2-kinases of both family 1 and 2.</text>
</comment>
<evidence type="ECO:0000256" key="5">
    <source>
        <dbReference type="ARBA" id="ARBA00022840"/>
    </source>
</evidence>
<dbReference type="GO" id="GO:0005524">
    <property type="term" value="F:ATP binding"/>
    <property type="evidence" value="ECO:0007669"/>
    <property type="project" value="UniProtKB-KW"/>
</dbReference>
<dbReference type="PANTHER" id="PTHR14456:SF2">
    <property type="entry name" value="INOSITOL-PENTAKISPHOSPHATE 2-KINASE"/>
    <property type="match status" value="1"/>
</dbReference>
<dbReference type="GO" id="GO:0032958">
    <property type="term" value="P:inositol phosphate biosynthetic process"/>
    <property type="evidence" value="ECO:0007669"/>
    <property type="project" value="TreeGrafter"/>
</dbReference>
<dbReference type="Proteomes" id="UP000639772">
    <property type="component" value="Unassembled WGS sequence"/>
</dbReference>
<evidence type="ECO:0000256" key="1">
    <source>
        <dbReference type="ARBA" id="ARBA00012023"/>
    </source>
</evidence>
<evidence type="ECO:0000313" key="8">
    <source>
        <dbReference type="Proteomes" id="UP000639772"/>
    </source>
</evidence>
<evidence type="ECO:0000313" key="7">
    <source>
        <dbReference type="EMBL" id="KAG0495102.1"/>
    </source>
</evidence>
<sequence length="135" mass="15420">MRTTSMGRCSTTCTIYFQRDCRASFYNTSDGSSLGLQAHRWRGAPKDDICIAVEIKPKCGFLPTSEFIARRNVVKKYVTRFRVHQLLKLHLGEANFIDLGIKPLDKMIHYYELDNRIVSFYSKNVGCCENGAISN</sequence>
<dbReference type="EC" id="2.7.1.158" evidence="1 6"/>
<dbReference type="AlphaFoldDB" id="A0A835RZZ8"/>
<gene>
    <name evidence="7" type="ORF">HPP92_006096</name>
</gene>
<dbReference type="Pfam" id="PF06090">
    <property type="entry name" value="Ins_P5_2-kin"/>
    <property type="match status" value="1"/>
</dbReference>
<comment type="catalytic activity">
    <reaction evidence="6">
        <text>1D-myo-inositol 1,3,4,5,6-pentakisphosphate + ATP = 1D-myo-inositol hexakisphosphate + ADP + H(+)</text>
        <dbReference type="Rhea" id="RHEA:20313"/>
        <dbReference type="ChEBI" id="CHEBI:15378"/>
        <dbReference type="ChEBI" id="CHEBI:30616"/>
        <dbReference type="ChEBI" id="CHEBI:57733"/>
        <dbReference type="ChEBI" id="CHEBI:58130"/>
        <dbReference type="ChEBI" id="CHEBI:456216"/>
        <dbReference type="EC" id="2.7.1.158"/>
    </reaction>
</comment>
<dbReference type="GO" id="GO:0035299">
    <property type="term" value="F:inositol-1,3,4,5,6-pentakisphosphate 2-kinase activity"/>
    <property type="evidence" value="ECO:0007669"/>
    <property type="project" value="UniProtKB-EC"/>
</dbReference>
<organism evidence="7 8">
    <name type="scientific">Vanilla planifolia</name>
    <name type="common">Vanilla</name>
    <dbReference type="NCBI Taxonomy" id="51239"/>
    <lineage>
        <taxon>Eukaryota</taxon>
        <taxon>Viridiplantae</taxon>
        <taxon>Streptophyta</taxon>
        <taxon>Embryophyta</taxon>
        <taxon>Tracheophyta</taxon>
        <taxon>Spermatophyta</taxon>
        <taxon>Magnoliopsida</taxon>
        <taxon>Liliopsida</taxon>
        <taxon>Asparagales</taxon>
        <taxon>Orchidaceae</taxon>
        <taxon>Vanilloideae</taxon>
        <taxon>Vanilleae</taxon>
        <taxon>Vanilla</taxon>
    </lineage>
</organism>
<keyword evidence="5 6" id="KW-0067">ATP-binding</keyword>
<keyword evidence="2 6" id="KW-0808">Transferase</keyword>
<name>A0A835RZZ8_VANPL</name>
<comment type="function">
    <text evidence="6">Phosphorylates Ins(1,3,4,5,6)P5 at position 2 to form Ins(1,2,3,4,5,6)P6 (InsP6 or phytate).</text>
</comment>
<dbReference type="EMBL" id="JADCNM010000002">
    <property type="protein sequence ID" value="KAG0495102.1"/>
    <property type="molecule type" value="Genomic_DNA"/>
</dbReference>
<dbReference type="OrthoDB" id="1499639at2759"/>
<evidence type="ECO:0000256" key="3">
    <source>
        <dbReference type="ARBA" id="ARBA00022741"/>
    </source>
</evidence>
<dbReference type="InterPro" id="IPR009286">
    <property type="entry name" value="Ins_P5_2-kin"/>
</dbReference>
<keyword evidence="4 6" id="KW-0418">Kinase</keyword>
<protein>
    <recommendedName>
        <fullName evidence="1 6">Inositol-pentakisphosphate 2-kinase</fullName>
        <ecNumber evidence="1 6">2.7.1.158</ecNumber>
    </recommendedName>
</protein>
<accession>A0A835RZZ8</accession>
<evidence type="ECO:0000256" key="2">
    <source>
        <dbReference type="ARBA" id="ARBA00022679"/>
    </source>
</evidence>
<comment type="caution">
    <text evidence="7">The sequence shown here is derived from an EMBL/GenBank/DDBJ whole genome shotgun (WGS) entry which is preliminary data.</text>
</comment>
<keyword evidence="3 6" id="KW-0547">Nucleotide-binding</keyword>
<dbReference type="GO" id="GO:0005634">
    <property type="term" value="C:nucleus"/>
    <property type="evidence" value="ECO:0007669"/>
    <property type="project" value="TreeGrafter"/>
</dbReference>
<proteinExistence type="predicted"/>